<protein>
    <submittedName>
        <fullName evidence="1">Uncharacterized protein</fullName>
    </submittedName>
</protein>
<dbReference type="PANTHER" id="PTHR47331:SF1">
    <property type="entry name" value="GAG-LIKE PROTEIN"/>
    <property type="match status" value="1"/>
</dbReference>
<accession>A0A8K0NWI3</accession>
<gene>
    <name evidence="1" type="ORF">J437_LFUL001846</name>
</gene>
<reference evidence="1" key="2">
    <citation type="submission" date="2017-10" db="EMBL/GenBank/DDBJ databases">
        <title>Ladona fulva Genome sequencing and assembly.</title>
        <authorList>
            <person name="Murali S."/>
            <person name="Richards S."/>
            <person name="Bandaranaike D."/>
            <person name="Bellair M."/>
            <person name="Blankenburg K."/>
            <person name="Chao H."/>
            <person name="Dinh H."/>
            <person name="Doddapaneni H."/>
            <person name="Dugan-Rocha S."/>
            <person name="Elkadiri S."/>
            <person name="Gnanaolivu R."/>
            <person name="Hernandez B."/>
            <person name="Skinner E."/>
            <person name="Javaid M."/>
            <person name="Lee S."/>
            <person name="Li M."/>
            <person name="Ming W."/>
            <person name="Munidasa M."/>
            <person name="Muniz J."/>
            <person name="Nguyen L."/>
            <person name="Hughes D."/>
            <person name="Osuji N."/>
            <person name="Pu L.-L."/>
            <person name="Puazo M."/>
            <person name="Qu C."/>
            <person name="Quiroz J."/>
            <person name="Raj R."/>
            <person name="Weissenberger G."/>
            <person name="Xin Y."/>
            <person name="Zou X."/>
            <person name="Han Y."/>
            <person name="Worley K."/>
            <person name="Muzny D."/>
            <person name="Gibbs R."/>
        </authorList>
    </citation>
    <scope>NUCLEOTIDE SEQUENCE</scope>
    <source>
        <strain evidence="1">Sampled in the wild</strain>
    </source>
</reference>
<proteinExistence type="predicted"/>
<dbReference type="Proteomes" id="UP000792457">
    <property type="component" value="Unassembled WGS sequence"/>
</dbReference>
<dbReference type="EMBL" id="KZ308129">
    <property type="protein sequence ID" value="KAG8222304.1"/>
    <property type="molecule type" value="Genomic_DNA"/>
</dbReference>
<sequence length="225" mass="25282">MVVICKIIQTLHFKEDLALLQKQCPSSLRIHRLSPFIDKDGFPRVGGRLNQSELGYEAKHPILLPKTHFWIRSARSVIRSRIFKCMTCYRCTPSNNPSLMGDLPEAHLSPTCSFLKSGMDYGGPFQVKVHTLKRAQLIKHLKNVTDILLISLERDGAGAAKTGVPWIPSNWVLNFKGPQFTSWNQVTANDSMACSAIDLHGNGMSLDGHNDSIRRRSSGRWSKEK</sequence>
<comment type="caution">
    <text evidence="1">The sequence shown here is derived from an EMBL/GenBank/DDBJ whole genome shotgun (WGS) entry which is preliminary data.</text>
</comment>
<dbReference type="OrthoDB" id="6615390at2759"/>
<evidence type="ECO:0000313" key="2">
    <source>
        <dbReference type="Proteomes" id="UP000792457"/>
    </source>
</evidence>
<keyword evidence="2" id="KW-1185">Reference proteome</keyword>
<reference evidence="1" key="1">
    <citation type="submission" date="2013-04" db="EMBL/GenBank/DDBJ databases">
        <authorList>
            <person name="Qu J."/>
            <person name="Murali S.C."/>
            <person name="Bandaranaike D."/>
            <person name="Bellair M."/>
            <person name="Blankenburg K."/>
            <person name="Chao H."/>
            <person name="Dinh H."/>
            <person name="Doddapaneni H."/>
            <person name="Downs B."/>
            <person name="Dugan-Rocha S."/>
            <person name="Elkadiri S."/>
            <person name="Gnanaolivu R.D."/>
            <person name="Hernandez B."/>
            <person name="Javaid M."/>
            <person name="Jayaseelan J.C."/>
            <person name="Lee S."/>
            <person name="Li M."/>
            <person name="Ming W."/>
            <person name="Munidasa M."/>
            <person name="Muniz J."/>
            <person name="Nguyen L."/>
            <person name="Ongeri F."/>
            <person name="Osuji N."/>
            <person name="Pu L.-L."/>
            <person name="Puazo M."/>
            <person name="Qu C."/>
            <person name="Quiroz J."/>
            <person name="Raj R."/>
            <person name="Weissenberger G."/>
            <person name="Xin Y."/>
            <person name="Zou X."/>
            <person name="Han Y."/>
            <person name="Richards S."/>
            <person name="Worley K."/>
            <person name="Muzny D."/>
            <person name="Gibbs R."/>
        </authorList>
    </citation>
    <scope>NUCLEOTIDE SEQUENCE</scope>
    <source>
        <strain evidence="1">Sampled in the wild</strain>
    </source>
</reference>
<dbReference type="AlphaFoldDB" id="A0A8K0NWI3"/>
<dbReference type="PANTHER" id="PTHR47331">
    <property type="entry name" value="PHD-TYPE DOMAIN-CONTAINING PROTEIN"/>
    <property type="match status" value="1"/>
</dbReference>
<name>A0A8K0NWI3_LADFU</name>
<evidence type="ECO:0000313" key="1">
    <source>
        <dbReference type="EMBL" id="KAG8222304.1"/>
    </source>
</evidence>
<organism evidence="1 2">
    <name type="scientific">Ladona fulva</name>
    <name type="common">Scarce chaser dragonfly</name>
    <name type="synonym">Libellula fulva</name>
    <dbReference type="NCBI Taxonomy" id="123851"/>
    <lineage>
        <taxon>Eukaryota</taxon>
        <taxon>Metazoa</taxon>
        <taxon>Ecdysozoa</taxon>
        <taxon>Arthropoda</taxon>
        <taxon>Hexapoda</taxon>
        <taxon>Insecta</taxon>
        <taxon>Pterygota</taxon>
        <taxon>Palaeoptera</taxon>
        <taxon>Odonata</taxon>
        <taxon>Epiprocta</taxon>
        <taxon>Anisoptera</taxon>
        <taxon>Libelluloidea</taxon>
        <taxon>Libellulidae</taxon>
        <taxon>Ladona</taxon>
    </lineage>
</organism>